<sequence>MPPRQRTGRHELFAPSPIADKVSLLQRWCFEFDEHTNVIVEWLPVHDDNHPEGVPVKLKASLVTLTYEEHTTSTYTQEATTSNNREARAEGVKCISWV</sequence>
<evidence type="ECO:0000313" key="3">
    <source>
        <dbReference type="WBParaSite" id="NBR_0000447601-mRNA-1"/>
    </source>
</evidence>
<accession>A0A0N4XPM4</accession>
<evidence type="ECO:0000313" key="2">
    <source>
        <dbReference type="Proteomes" id="UP000271162"/>
    </source>
</evidence>
<proteinExistence type="predicted"/>
<dbReference type="EMBL" id="UYSL01008462">
    <property type="protein sequence ID" value="VDL68067.1"/>
    <property type="molecule type" value="Genomic_DNA"/>
</dbReference>
<evidence type="ECO:0000313" key="1">
    <source>
        <dbReference type="EMBL" id="VDL68067.1"/>
    </source>
</evidence>
<keyword evidence="2" id="KW-1185">Reference proteome</keyword>
<organism evidence="3">
    <name type="scientific">Nippostrongylus brasiliensis</name>
    <name type="common">Rat hookworm</name>
    <dbReference type="NCBI Taxonomy" id="27835"/>
    <lineage>
        <taxon>Eukaryota</taxon>
        <taxon>Metazoa</taxon>
        <taxon>Ecdysozoa</taxon>
        <taxon>Nematoda</taxon>
        <taxon>Chromadorea</taxon>
        <taxon>Rhabditida</taxon>
        <taxon>Rhabditina</taxon>
        <taxon>Rhabditomorpha</taxon>
        <taxon>Strongyloidea</taxon>
        <taxon>Heligmosomidae</taxon>
        <taxon>Nippostrongylus</taxon>
    </lineage>
</organism>
<dbReference type="WBParaSite" id="NBR_0000447601-mRNA-1">
    <property type="protein sequence ID" value="NBR_0000447601-mRNA-1"/>
    <property type="gene ID" value="NBR_0000447601"/>
</dbReference>
<dbReference type="Proteomes" id="UP000271162">
    <property type="component" value="Unassembled WGS sequence"/>
</dbReference>
<protein>
    <submittedName>
        <fullName evidence="3">Transposase</fullName>
    </submittedName>
</protein>
<name>A0A0N4XPM4_NIPBR</name>
<reference evidence="3" key="1">
    <citation type="submission" date="2017-02" db="UniProtKB">
        <authorList>
            <consortium name="WormBaseParasite"/>
        </authorList>
    </citation>
    <scope>IDENTIFICATION</scope>
</reference>
<gene>
    <name evidence="1" type="ORF">NBR_LOCUS4478</name>
</gene>
<reference evidence="1 2" key="2">
    <citation type="submission" date="2018-11" db="EMBL/GenBank/DDBJ databases">
        <authorList>
            <consortium name="Pathogen Informatics"/>
        </authorList>
    </citation>
    <scope>NUCLEOTIDE SEQUENCE [LARGE SCALE GENOMIC DNA]</scope>
</reference>
<dbReference type="AlphaFoldDB" id="A0A0N4XPM4"/>